<feature type="compositionally biased region" description="Polar residues" evidence="3">
    <location>
        <begin position="629"/>
        <end position="647"/>
    </location>
</feature>
<dbReference type="PANTHER" id="PTHR22881">
    <property type="entry name" value="BROMODOMAIN CONTAINING PROTEIN"/>
    <property type="match status" value="1"/>
</dbReference>
<feature type="compositionally biased region" description="Polar residues" evidence="3">
    <location>
        <begin position="656"/>
        <end position="666"/>
    </location>
</feature>
<dbReference type="Proteomes" id="UP000030640">
    <property type="component" value="Unassembled WGS sequence"/>
</dbReference>
<feature type="compositionally biased region" description="Polar residues" evidence="3">
    <location>
        <begin position="582"/>
        <end position="594"/>
    </location>
</feature>
<feature type="compositionally biased region" description="Basic and acidic residues" evidence="3">
    <location>
        <begin position="440"/>
        <end position="451"/>
    </location>
</feature>
<name>W7AFB1_9APIC</name>
<dbReference type="Pfam" id="PF00439">
    <property type="entry name" value="Bromodomain"/>
    <property type="match status" value="1"/>
</dbReference>
<reference evidence="5 6" key="1">
    <citation type="submission" date="2013-02" db="EMBL/GenBank/DDBJ databases">
        <title>The Genome Sequence of Plasmodium inui San Antonio 1.</title>
        <authorList>
            <consortium name="The Broad Institute Genome Sequencing Platform"/>
            <consortium name="The Broad Institute Genome Sequencing Center for Infectious Disease"/>
            <person name="Neafsey D."/>
            <person name="Cheeseman I."/>
            <person name="Volkman S."/>
            <person name="Adams J."/>
            <person name="Walker B."/>
            <person name="Young S.K."/>
            <person name="Zeng Q."/>
            <person name="Gargeya S."/>
            <person name="Fitzgerald M."/>
            <person name="Haas B."/>
            <person name="Abouelleil A."/>
            <person name="Alvarado L."/>
            <person name="Arachchi H.M."/>
            <person name="Berlin A.M."/>
            <person name="Chapman S.B."/>
            <person name="Dewar J."/>
            <person name="Goldberg J."/>
            <person name="Griggs A."/>
            <person name="Gujja S."/>
            <person name="Hansen M."/>
            <person name="Howarth C."/>
            <person name="Imamovic A."/>
            <person name="Larimer J."/>
            <person name="McCowan C."/>
            <person name="Murphy C."/>
            <person name="Neiman D."/>
            <person name="Pearson M."/>
            <person name="Priest M."/>
            <person name="Roberts A."/>
            <person name="Saif S."/>
            <person name="Shea T."/>
            <person name="Sisk P."/>
            <person name="Sykes S."/>
            <person name="Wortman J."/>
            <person name="Nusbaum C."/>
            <person name="Birren B."/>
        </authorList>
    </citation>
    <scope>NUCLEOTIDE SEQUENCE [LARGE SCALE GENOMIC DNA]</scope>
    <source>
        <strain evidence="5 6">San Antonio 1</strain>
    </source>
</reference>
<feature type="non-terminal residue" evidence="5">
    <location>
        <position position="1"/>
    </location>
</feature>
<feature type="compositionally biased region" description="Basic and acidic residues" evidence="3">
    <location>
        <begin position="382"/>
        <end position="396"/>
    </location>
</feature>
<dbReference type="Gene3D" id="1.20.920.10">
    <property type="entry name" value="Bromodomain-like"/>
    <property type="match status" value="1"/>
</dbReference>
<dbReference type="OrthoDB" id="422637at2759"/>
<gene>
    <name evidence="5" type="ORF">C922_05646</name>
</gene>
<feature type="region of interest" description="Disordered" evidence="3">
    <location>
        <begin position="351"/>
        <end position="455"/>
    </location>
</feature>
<feature type="compositionally biased region" description="Low complexity" evidence="3">
    <location>
        <begin position="692"/>
        <end position="704"/>
    </location>
</feature>
<dbReference type="PROSITE" id="PS50014">
    <property type="entry name" value="BROMODOMAIN_2"/>
    <property type="match status" value="1"/>
</dbReference>
<dbReference type="InterPro" id="IPR036427">
    <property type="entry name" value="Bromodomain-like_sf"/>
</dbReference>
<dbReference type="InterPro" id="IPR001487">
    <property type="entry name" value="Bromodomain"/>
</dbReference>
<dbReference type="SMART" id="SM00297">
    <property type="entry name" value="BROMO"/>
    <property type="match status" value="1"/>
</dbReference>
<feature type="compositionally biased region" description="Basic and acidic residues" evidence="3">
    <location>
        <begin position="420"/>
        <end position="429"/>
    </location>
</feature>
<keyword evidence="1 2" id="KW-0103">Bromodomain</keyword>
<dbReference type="EMBL" id="KI965580">
    <property type="protein sequence ID" value="EUD63976.1"/>
    <property type="molecule type" value="Genomic_DNA"/>
</dbReference>
<organism evidence="5 6">
    <name type="scientific">Plasmodium inui San Antonio 1</name>
    <dbReference type="NCBI Taxonomy" id="1237626"/>
    <lineage>
        <taxon>Eukaryota</taxon>
        <taxon>Sar</taxon>
        <taxon>Alveolata</taxon>
        <taxon>Apicomplexa</taxon>
        <taxon>Aconoidasida</taxon>
        <taxon>Haemosporida</taxon>
        <taxon>Plasmodiidae</taxon>
        <taxon>Plasmodium</taxon>
        <taxon>Plasmodium (Plasmodium)</taxon>
    </lineage>
</organism>
<proteinExistence type="predicted"/>
<accession>W7AFB1</accession>
<evidence type="ECO:0000259" key="4">
    <source>
        <dbReference type="PROSITE" id="PS50014"/>
    </source>
</evidence>
<evidence type="ECO:0000313" key="5">
    <source>
        <dbReference type="EMBL" id="EUD63976.1"/>
    </source>
</evidence>
<dbReference type="AlphaFoldDB" id="W7AFB1"/>
<feature type="compositionally biased region" description="Polar residues" evidence="3">
    <location>
        <begin position="366"/>
        <end position="381"/>
    </location>
</feature>
<feature type="compositionally biased region" description="Basic and acidic residues" evidence="3">
    <location>
        <begin position="667"/>
        <end position="676"/>
    </location>
</feature>
<feature type="compositionally biased region" description="Low complexity" evidence="3">
    <location>
        <begin position="407"/>
        <end position="418"/>
    </location>
</feature>
<dbReference type="RefSeq" id="XP_008819439.1">
    <property type="nucleotide sequence ID" value="XM_008821217.1"/>
</dbReference>
<keyword evidence="6" id="KW-1185">Reference proteome</keyword>
<dbReference type="PRINTS" id="PR00503">
    <property type="entry name" value="BROMODOMAIN"/>
</dbReference>
<evidence type="ECO:0000313" key="6">
    <source>
        <dbReference type="Proteomes" id="UP000030640"/>
    </source>
</evidence>
<feature type="compositionally biased region" description="Polar residues" evidence="3">
    <location>
        <begin position="602"/>
        <end position="615"/>
    </location>
</feature>
<protein>
    <recommendedName>
        <fullName evidence="4">Bromo domain-containing protein</fullName>
    </recommendedName>
</protein>
<feature type="region of interest" description="Disordered" evidence="3">
    <location>
        <begin position="582"/>
        <end position="706"/>
    </location>
</feature>
<dbReference type="CDD" id="cd04369">
    <property type="entry name" value="Bromodomain"/>
    <property type="match status" value="1"/>
</dbReference>
<dbReference type="InterPro" id="IPR051831">
    <property type="entry name" value="Bromodomain_contain_prot"/>
</dbReference>
<evidence type="ECO:0000256" key="1">
    <source>
        <dbReference type="ARBA" id="ARBA00023117"/>
    </source>
</evidence>
<dbReference type="GeneID" id="20040920"/>
<evidence type="ECO:0000256" key="3">
    <source>
        <dbReference type="SAM" id="MobiDB-lite"/>
    </source>
</evidence>
<sequence length="757" mass="87350">FKMSLNKIKYDELEELRRKNEVLMNLLNKLISFDKKRVFLYPVNVQLVPDYLNIIKEPMDFTTMKHKIQNYKYRGFQEFEKDFFLIINNCYTYNDKSTIYHKIAENVENYYKKITPKIYRKYLNIHLLYHSEDKDVLNNTLYDPNINEDKKTPVKEIKKNLRPKKKGKVGRPSKRSISFKNEHADMNQPANVNKKKKSNIKNLAKTNLHMQGNNHFDDDAYGSVNAIALNDMHGYNNDAYASLENMLEQENFSTILDTIEDSNNISKYIFHRLIRVLSDNKNSDAPLCNYVNMSKSLRKIFLGEPISSKEKNKIYSPACSSGNYSQLPPNTTKRDIIDIANVSDVNESAIVKTKKRKLSNAEEQDNYTGPTSQSNAQNNTDTRSDTSIEREARSADCKSPPSEPDSNKNNNAEELNNASVERDECHDNPPAETLNDDSAEEVKPPDKKNEPENDFVTYNTEKKELTIKLLNYKESVKKFIGESNLPTFINIFPNIHNILDNADSKNLYYASFNDVRVFGLDVADFGEINQQISYNKNYLLGVGRYHIKNVLTLDNNLLNIMFNEENKSHLCEQIKSYLSSEKNKGQRSSALGQHSESEKTKQSATNTNKCVQASENKTEDTSHFEMGSGQENPVTENVQHASSSHLHSNNKDHSSQTKNKIPTGSTFEKRENRAKPPDNSYLMYNDPHFKDNSNYSSDQVSSESSDIDNLDMRNFLDTYNSYNKKFIRRKQIYRIVKNKIKKLFKKDATKEGYVVTE</sequence>
<dbReference type="VEuPathDB" id="PlasmoDB:C922_05646"/>
<dbReference type="SUPFAM" id="SSF47370">
    <property type="entry name" value="Bromodomain"/>
    <property type="match status" value="1"/>
</dbReference>
<evidence type="ECO:0000256" key="2">
    <source>
        <dbReference type="PROSITE-ProRule" id="PRU00035"/>
    </source>
</evidence>
<dbReference type="PANTHER" id="PTHR22881:SF27">
    <property type="entry name" value="BROMODOMAIN CONTAINING 7_9"/>
    <property type="match status" value="1"/>
</dbReference>
<feature type="domain" description="Bromo" evidence="4">
    <location>
        <begin position="39"/>
        <end position="101"/>
    </location>
</feature>